<organism evidence="2 3">
    <name type="scientific">Methanobacterium lacus (strain AL-21)</name>
    <dbReference type="NCBI Taxonomy" id="877455"/>
    <lineage>
        <taxon>Archaea</taxon>
        <taxon>Methanobacteriati</taxon>
        <taxon>Methanobacteriota</taxon>
        <taxon>Methanomada group</taxon>
        <taxon>Methanobacteria</taxon>
        <taxon>Methanobacteriales</taxon>
        <taxon>Methanobacteriaceae</taxon>
        <taxon>Methanobacterium</taxon>
    </lineage>
</organism>
<evidence type="ECO:0000313" key="3">
    <source>
        <dbReference type="Proteomes" id="UP000007490"/>
    </source>
</evidence>
<dbReference type="Proteomes" id="UP000007490">
    <property type="component" value="Chromosome"/>
</dbReference>
<dbReference type="OrthoDB" id="382565at2157"/>
<dbReference type="eggNOG" id="arCOG14015">
    <property type="taxonomic scope" value="Archaea"/>
</dbReference>
<gene>
    <name evidence="2" type="ordered locus">Metbo_2152</name>
</gene>
<feature type="domain" description="HEPN AbiJ-N-terminal" evidence="1">
    <location>
        <begin position="3"/>
        <end position="155"/>
    </location>
</feature>
<evidence type="ECO:0000259" key="1">
    <source>
        <dbReference type="Pfam" id="PF18863"/>
    </source>
</evidence>
<reference evidence="2 3" key="2">
    <citation type="journal article" date="2014" name="Int. J. Syst. Evol. Microbiol.">
        <title>Methanobacterium paludis sp. nov. and a novel strain of Methanobacterium lacus isolated from northern peatlands.</title>
        <authorList>
            <person name="Cadillo-Quiroz H."/>
            <person name="Brauer S.L."/>
            <person name="Goodson N."/>
            <person name="Yavitt J.B."/>
            <person name="Zinder S.H."/>
        </authorList>
    </citation>
    <scope>NUCLEOTIDE SEQUENCE [LARGE SCALE GENOMIC DNA]</scope>
    <source>
        <strain evidence="2 3">AL-21</strain>
    </source>
</reference>
<name>F0TCA0_METLA</name>
<sequence length="276" mass="31981">MTLFSERNGYKSVQDTLKVECMDIDLRTSLWNVILIHVLDGTEPDDDYYQCYDEIKTLITKLFRVYWKRSLDELTEYTFFPFRAIKSYFFDCKWCEVYDFLEILVKIYPFPNVEEFTNECNDVLEMEHSGYRFVDISIMEITSEEEIIEIEEALNDAPNPVKIHLQKSLGLLSDRESPDYSNSIKESISAVESVCKQITGESLSLGQSLNKIEKNGIIDLHPSLKNGFKSIYGYTSDSDGIRHGLTDEPNLSYEDAKFMLVACSAFVNYLNAKWNK</sequence>
<keyword evidence="3" id="KW-1185">Reference proteome</keyword>
<protein>
    <recommendedName>
        <fullName evidence="1">HEPN AbiJ-N-terminal domain-containing protein</fullName>
    </recommendedName>
</protein>
<accession>F0TCA0</accession>
<dbReference type="HOGENOM" id="CLU_075001_0_0_2"/>
<dbReference type="InterPro" id="IPR049503">
    <property type="entry name" value="AbiJ_NTD4"/>
</dbReference>
<dbReference type="EMBL" id="CP002551">
    <property type="protein sequence ID" value="ADZ10367.1"/>
    <property type="molecule type" value="Genomic_DNA"/>
</dbReference>
<dbReference type="KEGG" id="mel:Metbo_2152"/>
<reference evidence="3" key="1">
    <citation type="submission" date="2011-02" db="EMBL/GenBank/DDBJ databases">
        <title>Complete sequence of Methanobacterium sp. AL-21.</title>
        <authorList>
            <consortium name="US DOE Joint Genome Institute"/>
            <person name="Lucas S."/>
            <person name="Copeland A."/>
            <person name="Lapidus A."/>
            <person name="Cheng J.-F."/>
            <person name="Goodwin L."/>
            <person name="Pitluck S."/>
            <person name="Chertkov O."/>
            <person name="Detter J.C."/>
            <person name="Han C."/>
            <person name="Tapia R."/>
            <person name="Land M."/>
            <person name="Hauser L."/>
            <person name="Kyrpides N."/>
            <person name="Ivanova N."/>
            <person name="Mikhailova N."/>
            <person name="Pagani I."/>
            <person name="Cadillo-Quiroz H."/>
            <person name="Imachi H."/>
            <person name="Zinder S."/>
            <person name="Liu W."/>
            <person name="Woyke T."/>
        </authorList>
    </citation>
    <scope>NUCLEOTIDE SEQUENCE [LARGE SCALE GENOMIC DNA]</scope>
    <source>
        <strain evidence="3">AL-21</strain>
    </source>
</reference>
<evidence type="ECO:0000313" key="2">
    <source>
        <dbReference type="EMBL" id="ADZ10367.1"/>
    </source>
</evidence>
<dbReference type="Pfam" id="PF18863">
    <property type="entry name" value="AbiJ_NTD4"/>
    <property type="match status" value="1"/>
</dbReference>
<dbReference type="AlphaFoldDB" id="F0TCA0"/>
<proteinExistence type="predicted"/>
<dbReference type="STRING" id="877455.Metbo_2152"/>